<evidence type="ECO:0000313" key="8">
    <source>
        <dbReference type="EMBL" id="KDP37364.1"/>
    </source>
</evidence>
<dbReference type="Gene3D" id="4.10.280.10">
    <property type="entry name" value="Helix-loop-helix DNA-binding domain"/>
    <property type="match status" value="1"/>
</dbReference>
<sequence>MDSSNDNSFHHQNNQTCSGLLRFRSAPSSLLANFNDDGVGNDPVLSFQEFEDKSAIRVREAALNYTNSPQSYSGLPPHYPRQSSATSSSAMDSSYGLIGSMAMGHHEQAKRVDSSLARQNSSPAGLFGNLSVQNGHATMKCMGNYAGVNGTNGEVSPRLKTQLSFSSRVPSSLGMLSQISEIESDNMDAASPDSGKLGNSNCHNRFYSSTTGISYGSWNDSHLVGNFNGMKRDTDDNGKLFSNIQNGELGNRFHVLSHHLSLPRTSVDMVAMEKFLHFQDSVPCKIRAKRGCATHPRSIAERVRRTRISERMRKLQELVPNMEKQTNTADMLDLAVEYIKDLQKQYKTLSDIRANCKCLSKQKPMQNQIA</sequence>
<dbReference type="SMART" id="SM00353">
    <property type="entry name" value="HLH"/>
    <property type="match status" value="1"/>
</dbReference>
<protein>
    <recommendedName>
        <fullName evidence="7">BHLH domain-containing protein</fullName>
    </recommendedName>
</protein>
<organism evidence="8 9">
    <name type="scientific">Jatropha curcas</name>
    <name type="common">Barbados nut</name>
    <dbReference type="NCBI Taxonomy" id="180498"/>
    <lineage>
        <taxon>Eukaryota</taxon>
        <taxon>Viridiplantae</taxon>
        <taxon>Streptophyta</taxon>
        <taxon>Embryophyta</taxon>
        <taxon>Tracheophyta</taxon>
        <taxon>Spermatophyta</taxon>
        <taxon>Magnoliopsida</taxon>
        <taxon>eudicotyledons</taxon>
        <taxon>Gunneridae</taxon>
        <taxon>Pentapetalae</taxon>
        <taxon>rosids</taxon>
        <taxon>fabids</taxon>
        <taxon>Malpighiales</taxon>
        <taxon>Euphorbiaceae</taxon>
        <taxon>Crotonoideae</taxon>
        <taxon>Jatropheae</taxon>
        <taxon>Jatropha</taxon>
    </lineage>
</organism>
<dbReference type="GO" id="GO:0046983">
    <property type="term" value="F:protein dimerization activity"/>
    <property type="evidence" value="ECO:0007669"/>
    <property type="project" value="InterPro"/>
</dbReference>
<dbReference type="STRING" id="180498.A0A067KZT3"/>
<dbReference type="InterPro" id="IPR036638">
    <property type="entry name" value="HLH_DNA-bd_sf"/>
</dbReference>
<evidence type="ECO:0000313" key="9">
    <source>
        <dbReference type="Proteomes" id="UP000027138"/>
    </source>
</evidence>
<feature type="domain" description="BHLH" evidence="7">
    <location>
        <begin position="292"/>
        <end position="342"/>
    </location>
</feature>
<dbReference type="AlphaFoldDB" id="A0A067KZT3"/>
<dbReference type="OrthoDB" id="2019494at2759"/>
<dbReference type="GO" id="GO:0005634">
    <property type="term" value="C:nucleus"/>
    <property type="evidence" value="ECO:0007669"/>
    <property type="project" value="UniProtKB-SubCell"/>
</dbReference>
<dbReference type="InterPro" id="IPR011598">
    <property type="entry name" value="bHLH_dom"/>
</dbReference>
<dbReference type="PROSITE" id="PS50888">
    <property type="entry name" value="BHLH"/>
    <property type="match status" value="1"/>
</dbReference>
<gene>
    <name evidence="8" type="ORF">JCGZ_06818</name>
</gene>
<evidence type="ECO:0000256" key="2">
    <source>
        <dbReference type="ARBA" id="ARBA00023015"/>
    </source>
</evidence>
<dbReference type="Proteomes" id="UP000027138">
    <property type="component" value="Unassembled WGS sequence"/>
</dbReference>
<keyword evidence="3" id="KW-0238">DNA-binding</keyword>
<dbReference type="CDD" id="cd11393">
    <property type="entry name" value="bHLH_AtbHLH_like"/>
    <property type="match status" value="1"/>
</dbReference>
<dbReference type="Pfam" id="PF00010">
    <property type="entry name" value="HLH"/>
    <property type="match status" value="1"/>
</dbReference>
<name>A0A067KZT3_JATCU</name>
<dbReference type="PANTHER" id="PTHR16223">
    <property type="entry name" value="TRANSCRIPTION FACTOR BHLH83-RELATED"/>
    <property type="match status" value="1"/>
</dbReference>
<keyword evidence="2" id="KW-0805">Transcription regulation</keyword>
<keyword evidence="5" id="KW-0539">Nucleus</keyword>
<dbReference type="InterPro" id="IPR045843">
    <property type="entry name" value="IND-like"/>
</dbReference>
<reference evidence="8 9" key="1">
    <citation type="journal article" date="2014" name="PLoS ONE">
        <title>Global Analysis of Gene Expression Profiles in Physic Nut (Jatropha curcas L.) Seedlings Exposed to Salt Stress.</title>
        <authorList>
            <person name="Zhang L."/>
            <person name="Zhang C."/>
            <person name="Wu P."/>
            <person name="Chen Y."/>
            <person name="Li M."/>
            <person name="Jiang H."/>
            <person name="Wu G."/>
        </authorList>
    </citation>
    <scope>NUCLEOTIDE SEQUENCE [LARGE SCALE GENOMIC DNA]</scope>
    <source>
        <strain evidence="9">cv. GZQX0401</strain>
        <tissue evidence="8">Young leaves</tissue>
    </source>
</reference>
<evidence type="ECO:0000256" key="6">
    <source>
        <dbReference type="SAM" id="MobiDB-lite"/>
    </source>
</evidence>
<dbReference type="InterPro" id="IPR045239">
    <property type="entry name" value="bHLH95_bHLH"/>
</dbReference>
<evidence type="ECO:0000259" key="7">
    <source>
        <dbReference type="PROSITE" id="PS50888"/>
    </source>
</evidence>
<dbReference type="KEGG" id="jcu:105634739"/>
<keyword evidence="9" id="KW-1185">Reference proteome</keyword>
<dbReference type="PANTHER" id="PTHR16223:SF125">
    <property type="entry name" value="OS08G0506700 PROTEIN"/>
    <property type="match status" value="1"/>
</dbReference>
<dbReference type="GO" id="GO:0000978">
    <property type="term" value="F:RNA polymerase II cis-regulatory region sequence-specific DNA binding"/>
    <property type="evidence" value="ECO:0007669"/>
    <property type="project" value="TreeGrafter"/>
</dbReference>
<evidence type="ECO:0000256" key="4">
    <source>
        <dbReference type="ARBA" id="ARBA00023163"/>
    </source>
</evidence>
<dbReference type="FunFam" id="4.10.280.10:FF:000021">
    <property type="entry name" value="Transcription factor bHLH130 family"/>
    <property type="match status" value="1"/>
</dbReference>
<evidence type="ECO:0000256" key="5">
    <source>
        <dbReference type="ARBA" id="ARBA00023242"/>
    </source>
</evidence>
<dbReference type="SUPFAM" id="SSF47459">
    <property type="entry name" value="HLH, helix-loop-helix DNA-binding domain"/>
    <property type="match status" value="1"/>
</dbReference>
<accession>A0A067KZT3</accession>
<keyword evidence="4" id="KW-0804">Transcription</keyword>
<evidence type="ECO:0000256" key="3">
    <source>
        <dbReference type="ARBA" id="ARBA00023125"/>
    </source>
</evidence>
<proteinExistence type="predicted"/>
<feature type="region of interest" description="Disordered" evidence="6">
    <location>
        <begin position="67"/>
        <end position="92"/>
    </location>
</feature>
<dbReference type="GO" id="GO:0000981">
    <property type="term" value="F:DNA-binding transcription factor activity, RNA polymerase II-specific"/>
    <property type="evidence" value="ECO:0007669"/>
    <property type="project" value="TreeGrafter"/>
</dbReference>
<evidence type="ECO:0000256" key="1">
    <source>
        <dbReference type="ARBA" id="ARBA00004123"/>
    </source>
</evidence>
<dbReference type="EMBL" id="KK914408">
    <property type="protein sequence ID" value="KDP37364.1"/>
    <property type="molecule type" value="Genomic_DNA"/>
</dbReference>
<comment type="subcellular location">
    <subcellularLocation>
        <location evidence="1">Nucleus</location>
    </subcellularLocation>
</comment>
<feature type="compositionally biased region" description="Low complexity" evidence="6">
    <location>
        <begin position="83"/>
        <end position="92"/>
    </location>
</feature>